<name>A0A1I6G5K8_9RHOB</name>
<keyword evidence="3" id="KW-1185">Reference proteome</keyword>
<feature type="transmembrane region" description="Helical" evidence="1">
    <location>
        <begin position="13"/>
        <end position="32"/>
    </location>
</feature>
<dbReference type="AlphaFoldDB" id="A0A1I6G5K8"/>
<keyword evidence="1" id="KW-0472">Membrane</keyword>
<sequence>MNEPKDPRTSGKVAMYALLGIFAFTCLMIWLGS</sequence>
<keyword evidence="1" id="KW-1133">Transmembrane helix</keyword>
<evidence type="ECO:0000313" key="3">
    <source>
        <dbReference type="Proteomes" id="UP000199658"/>
    </source>
</evidence>
<proteinExistence type="predicted"/>
<dbReference type="Proteomes" id="UP000199658">
    <property type="component" value="Unassembled WGS sequence"/>
</dbReference>
<dbReference type="EMBL" id="FOYO01000001">
    <property type="protein sequence ID" value="SFR37484.1"/>
    <property type="molecule type" value="Genomic_DNA"/>
</dbReference>
<organism evidence="2 3">
    <name type="scientific">Litoreibacter janthinus</name>
    <dbReference type="NCBI Taxonomy" id="670154"/>
    <lineage>
        <taxon>Bacteria</taxon>
        <taxon>Pseudomonadati</taxon>
        <taxon>Pseudomonadota</taxon>
        <taxon>Alphaproteobacteria</taxon>
        <taxon>Rhodobacterales</taxon>
        <taxon>Roseobacteraceae</taxon>
        <taxon>Litoreibacter</taxon>
    </lineage>
</organism>
<reference evidence="3" key="1">
    <citation type="submission" date="2016-10" db="EMBL/GenBank/DDBJ databases">
        <authorList>
            <person name="Varghese N."/>
            <person name="Submissions S."/>
        </authorList>
    </citation>
    <scope>NUCLEOTIDE SEQUENCE [LARGE SCALE GENOMIC DNA]</scope>
    <source>
        <strain evidence="3">DSM 26921</strain>
    </source>
</reference>
<evidence type="ECO:0000313" key="2">
    <source>
        <dbReference type="EMBL" id="SFR37484.1"/>
    </source>
</evidence>
<protein>
    <submittedName>
        <fullName evidence="2">Uncharacterized protein</fullName>
    </submittedName>
</protein>
<gene>
    <name evidence="2" type="ORF">SAMN04488002_0936</name>
</gene>
<accession>A0A1I6G5K8</accession>
<keyword evidence="1" id="KW-0812">Transmembrane</keyword>
<evidence type="ECO:0000256" key="1">
    <source>
        <dbReference type="SAM" id="Phobius"/>
    </source>
</evidence>